<gene>
    <name evidence="4" type="ORF">WKI299_LOCUS33303</name>
</gene>
<dbReference type="SUPFAM" id="SSF48452">
    <property type="entry name" value="TPR-like"/>
    <property type="match status" value="2"/>
</dbReference>
<dbReference type="PANTHER" id="PTHR45641:SF19">
    <property type="entry name" value="NEPHROCYSTIN-3"/>
    <property type="match status" value="1"/>
</dbReference>
<accession>A0A816YZR6</accession>
<evidence type="ECO:0000256" key="2">
    <source>
        <dbReference type="ARBA" id="ARBA00022803"/>
    </source>
</evidence>
<comment type="caution">
    <text evidence="4">The sequence shown here is derived from an EMBL/GenBank/DDBJ whole genome shotgun (WGS) entry which is preliminary data.</text>
</comment>
<name>A0A816YZR6_9BILA</name>
<proteinExistence type="predicted"/>
<keyword evidence="1" id="KW-0677">Repeat</keyword>
<dbReference type="EMBL" id="CAJNRF010015683">
    <property type="protein sequence ID" value="CAF2178048.1"/>
    <property type="molecule type" value="Genomic_DNA"/>
</dbReference>
<feature type="non-terminal residue" evidence="4">
    <location>
        <position position="228"/>
    </location>
</feature>
<dbReference type="AlphaFoldDB" id="A0A816YZR6"/>
<dbReference type="InterPro" id="IPR019734">
    <property type="entry name" value="TPR_rpt"/>
</dbReference>
<reference evidence="4" key="1">
    <citation type="submission" date="2021-02" db="EMBL/GenBank/DDBJ databases">
        <authorList>
            <person name="Nowell W R."/>
        </authorList>
    </citation>
    <scope>NUCLEOTIDE SEQUENCE</scope>
</reference>
<dbReference type="InterPro" id="IPR011990">
    <property type="entry name" value="TPR-like_helical_dom_sf"/>
</dbReference>
<feature type="repeat" description="TPR" evidence="3">
    <location>
        <begin position="127"/>
        <end position="160"/>
    </location>
</feature>
<organism evidence="4 5">
    <name type="scientific">Rotaria magnacalcarata</name>
    <dbReference type="NCBI Taxonomy" id="392030"/>
    <lineage>
        <taxon>Eukaryota</taxon>
        <taxon>Metazoa</taxon>
        <taxon>Spiralia</taxon>
        <taxon>Gnathifera</taxon>
        <taxon>Rotifera</taxon>
        <taxon>Eurotatoria</taxon>
        <taxon>Bdelloidea</taxon>
        <taxon>Philodinida</taxon>
        <taxon>Philodinidae</taxon>
        <taxon>Rotaria</taxon>
    </lineage>
</organism>
<dbReference type="PANTHER" id="PTHR45641">
    <property type="entry name" value="TETRATRICOPEPTIDE REPEAT PROTEIN (AFU_ORTHOLOGUE AFUA_6G03870)"/>
    <property type="match status" value="1"/>
</dbReference>
<evidence type="ECO:0000313" key="4">
    <source>
        <dbReference type="EMBL" id="CAF2178048.1"/>
    </source>
</evidence>
<keyword evidence="2 3" id="KW-0802">TPR repeat</keyword>
<dbReference type="Proteomes" id="UP000663856">
    <property type="component" value="Unassembled WGS sequence"/>
</dbReference>
<feature type="repeat" description="TPR" evidence="3">
    <location>
        <begin position="169"/>
        <end position="202"/>
    </location>
</feature>
<dbReference type="SMART" id="SM00028">
    <property type="entry name" value="TPR"/>
    <property type="match status" value="4"/>
</dbReference>
<protein>
    <submittedName>
        <fullName evidence="4">Uncharacterized protein</fullName>
    </submittedName>
</protein>
<evidence type="ECO:0000313" key="5">
    <source>
        <dbReference type="Proteomes" id="UP000663856"/>
    </source>
</evidence>
<evidence type="ECO:0000256" key="1">
    <source>
        <dbReference type="ARBA" id="ARBA00022737"/>
    </source>
</evidence>
<evidence type="ECO:0000256" key="3">
    <source>
        <dbReference type="PROSITE-ProRule" id="PRU00339"/>
    </source>
</evidence>
<dbReference type="PROSITE" id="PS50005">
    <property type="entry name" value="TPR"/>
    <property type="match status" value="2"/>
</dbReference>
<dbReference type="Pfam" id="PF13424">
    <property type="entry name" value="TPR_12"/>
    <property type="match status" value="2"/>
</dbReference>
<dbReference type="Gene3D" id="1.25.40.10">
    <property type="entry name" value="Tetratricopeptide repeat domain"/>
    <property type="match status" value="2"/>
</dbReference>
<sequence>MYKNKYEPALDIYRRTLDNQLKLIHGDHRDIAASLSGISWALGYIGHTEEALEYSMQSLAIQQRCTPSYHPMLAHTLRAIGQFHESQGRWLEAQDYFLQSHAATQDYFLQSHAATIKYLPPTHVHCAFSLLHFGIMSENRGEYETAFDYYTQALNIYDHNFKDGHPSVANVLDYIGNIHRRKKEFHEASQCLERALNMRNKTLAAEHLTFSSTFHNLANIYMDLNDNA</sequence>